<proteinExistence type="predicted"/>
<evidence type="ECO:0000313" key="2">
    <source>
        <dbReference type="EMBL" id="CAF4316069.1"/>
    </source>
</evidence>
<feature type="region of interest" description="Disordered" evidence="1">
    <location>
        <begin position="1"/>
        <end position="38"/>
    </location>
</feature>
<feature type="compositionally biased region" description="Low complexity" evidence="1">
    <location>
        <begin position="18"/>
        <end position="29"/>
    </location>
</feature>
<organism evidence="2 3">
    <name type="scientific">Adineta steineri</name>
    <dbReference type="NCBI Taxonomy" id="433720"/>
    <lineage>
        <taxon>Eukaryota</taxon>
        <taxon>Metazoa</taxon>
        <taxon>Spiralia</taxon>
        <taxon>Gnathifera</taxon>
        <taxon>Rotifera</taxon>
        <taxon>Eurotatoria</taxon>
        <taxon>Bdelloidea</taxon>
        <taxon>Adinetida</taxon>
        <taxon>Adinetidae</taxon>
        <taxon>Adineta</taxon>
    </lineage>
</organism>
<dbReference type="Proteomes" id="UP000663868">
    <property type="component" value="Unassembled WGS sequence"/>
</dbReference>
<sequence length="38" mass="4201">ADSTRIQIDLIQPHSEIIDNNNNKSNSDSSESDNNDVT</sequence>
<dbReference type="AlphaFoldDB" id="A0A820J3M5"/>
<protein>
    <submittedName>
        <fullName evidence="2">Uncharacterized protein</fullName>
    </submittedName>
</protein>
<dbReference type="EMBL" id="CAJOBB010015364">
    <property type="protein sequence ID" value="CAF4316069.1"/>
    <property type="molecule type" value="Genomic_DNA"/>
</dbReference>
<evidence type="ECO:0000256" key="1">
    <source>
        <dbReference type="SAM" id="MobiDB-lite"/>
    </source>
</evidence>
<accession>A0A820J3M5</accession>
<name>A0A820J3M5_9BILA</name>
<comment type="caution">
    <text evidence="2">The sequence shown here is derived from an EMBL/GenBank/DDBJ whole genome shotgun (WGS) entry which is preliminary data.</text>
</comment>
<evidence type="ECO:0000313" key="3">
    <source>
        <dbReference type="Proteomes" id="UP000663868"/>
    </source>
</evidence>
<feature type="non-terminal residue" evidence="2">
    <location>
        <position position="1"/>
    </location>
</feature>
<gene>
    <name evidence="2" type="ORF">KXQ929_LOCUS46361</name>
</gene>
<reference evidence="2" key="1">
    <citation type="submission" date="2021-02" db="EMBL/GenBank/DDBJ databases">
        <authorList>
            <person name="Nowell W R."/>
        </authorList>
    </citation>
    <scope>NUCLEOTIDE SEQUENCE</scope>
</reference>